<reference evidence="4" key="1">
    <citation type="journal article" date="2023" name="Mol. Phylogenet. Evol.">
        <title>Genome-scale phylogeny and comparative genomics of the fungal order Sordariales.</title>
        <authorList>
            <person name="Hensen N."/>
            <person name="Bonometti L."/>
            <person name="Westerberg I."/>
            <person name="Brannstrom I.O."/>
            <person name="Guillou S."/>
            <person name="Cros-Aarteil S."/>
            <person name="Calhoun S."/>
            <person name="Haridas S."/>
            <person name="Kuo A."/>
            <person name="Mondo S."/>
            <person name="Pangilinan J."/>
            <person name="Riley R."/>
            <person name="LaButti K."/>
            <person name="Andreopoulos B."/>
            <person name="Lipzen A."/>
            <person name="Chen C."/>
            <person name="Yan M."/>
            <person name="Daum C."/>
            <person name="Ng V."/>
            <person name="Clum A."/>
            <person name="Steindorff A."/>
            <person name="Ohm R.A."/>
            <person name="Martin F."/>
            <person name="Silar P."/>
            <person name="Natvig D.O."/>
            <person name="Lalanne C."/>
            <person name="Gautier V."/>
            <person name="Ament-Velasquez S.L."/>
            <person name="Kruys A."/>
            <person name="Hutchinson M.I."/>
            <person name="Powell A.J."/>
            <person name="Barry K."/>
            <person name="Miller A.N."/>
            <person name="Grigoriev I.V."/>
            <person name="Debuchy R."/>
            <person name="Gladieux P."/>
            <person name="Hiltunen Thoren M."/>
            <person name="Johannesson H."/>
        </authorList>
    </citation>
    <scope>NUCLEOTIDE SEQUENCE</scope>
    <source>
        <strain evidence="4">PSN309</strain>
    </source>
</reference>
<dbReference type="PANTHER" id="PTHR37987:SF1">
    <property type="entry name" value="OXO-4-HYDROXY-4-CARBOXY-5-UREIDOIMIDAZOLINE DECARBOXYLASE DOMAIN-CONTAINING PROTEIN"/>
    <property type="match status" value="1"/>
</dbReference>
<accession>A0AAN6WUH7</accession>
<dbReference type="Pfam" id="PF09349">
    <property type="entry name" value="OHCU_decarbox"/>
    <property type="match status" value="1"/>
</dbReference>
<keyword evidence="5" id="KW-1185">Reference proteome</keyword>
<feature type="compositionally biased region" description="Basic and acidic residues" evidence="2">
    <location>
        <begin position="99"/>
        <end position="114"/>
    </location>
</feature>
<proteinExistence type="predicted"/>
<dbReference type="InterPro" id="IPR018020">
    <property type="entry name" value="OHCU_decarboxylase"/>
</dbReference>
<dbReference type="GO" id="GO:0006144">
    <property type="term" value="P:purine nucleobase metabolic process"/>
    <property type="evidence" value="ECO:0007669"/>
    <property type="project" value="UniProtKB-KW"/>
</dbReference>
<organism evidence="4 5">
    <name type="scientific">Podospora australis</name>
    <dbReference type="NCBI Taxonomy" id="1536484"/>
    <lineage>
        <taxon>Eukaryota</taxon>
        <taxon>Fungi</taxon>
        <taxon>Dikarya</taxon>
        <taxon>Ascomycota</taxon>
        <taxon>Pezizomycotina</taxon>
        <taxon>Sordariomycetes</taxon>
        <taxon>Sordariomycetidae</taxon>
        <taxon>Sordariales</taxon>
        <taxon>Podosporaceae</taxon>
        <taxon>Podospora</taxon>
    </lineage>
</organism>
<feature type="region of interest" description="Disordered" evidence="2">
    <location>
        <begin position="73"/>
        <end position="114"/>
    </location>
</feature>
<keyword evidence="1" id="KW-0659">Purine metabolism</keyword>
<dbReference type="Proteomes" id="UP001302126">
    <property type="component" value="Unassembled WGS sequence"/>
</dbReference>
<name>A0AAN6WUH7_9PEZI</name>
<dbReference type="PANTHER" id="PTHR37987">
    <property type="entry name" value="CHROMOSOME 9, WHOLE GENOME SHOTGUN SEQUENCE"/>
    <property type="match status" value="1"/>
</dbReference>
<evidence type="ECO:0000313" key="4">
    <source>
        <dbReference type="EMBL" id="KAK4186692.1"/>
    </source>
</evidence>
<evidence type="ECO:0000256" key="1">
    <source>
        <dbReference type="ARBA" id="ARBA00022631"/>
    </source>
</evidence>
<dbReference type="AlphaFoldDB" id="A0AAN6WUH7"/>
<dbReference type="InterPro" id="IPR036778">
    <property type="entry name" value="OHCU_decarboxylase_sf"/>
</dbReference>
<protein>
    <submittedName>
        <fullName evidence="4">Oxo-4-hydroxy-4-carboxy-5-ureidoimidazoline decarboxylase</fullName>
    </submittedName>
</protein>
<feature type="domain" description="Oxo-4-hydroxy-4-carboxy-5-ureidoimidazoline decarboxylase" evidence="3">
    <location>
        <begin position="14"/>
        <end position="180"/>
    </location>
</feature>
<comment type="caution">
    <text evidence="4">The sequence shown here is derived from an EMBL/GenBank/DDBJ whole genome shotgun (WGS) entry which is preliminary data.</text>
</comment>
<dbReference type="Gene3D" id="1.10.3330.10">
    <property type="entry name" value="Oxo-4-hydroxy-4-carboxy-5-ureidoimidazoline decarboxylase"/>
    <property type="match status" value="1"/>
</dbReference>
<reference evidence="4" key="2">
    <citation type="submission" date="2023-05" db="EMBL/GenBank/DDBJ databases">
        <authorList>
            <consortium name="Lawrence Berkeley National Laboratory"/>
            <person name="Steindorff A."/>
            <person name="Hensen N."/>
            <person name="Bonometti L."/>
            <person name="Westerberg I."/>
            <person name="Brannstrom I.O."/>
            <person name="Guillou S."/>
            <person name="Cros-Aarteil S."/>
            <person name="Calhoun S."/>
            <person name="Haridas S."/>
            <person name="Kuo A."/>
            <person name="Mondo S."/>
            <person name="Pangilinan J."/>
            <person name="Riley R."/>
            <person name="Labutti K."/>
            <person name="Andreopoulos B."/>
            <person name="Lipzen A."/>
            <person name="Chen C."/>
            <person name="Yanf M."/>
            <person name="Daum C."/>
            <person name="Ng V."/>
            <person name="Clum A."/>
            <person name="Ohm R."/>
            <person name="Martin F."/>
            <person name="Silar P."/>
            <person name="Natvig D."/>
            <person name="Lalanne C."/>
            <person name="Gautier V."/>
            <person name="Ament-Velasquez S.L."/>
            <person name="Kruys A."/>
            <person name="Hutchinson M.I."/>
            <person name="Powell A.J."/>
            <person name="Barry K."/>
            <person name="Miller A.N."/>
            <person name="Grigoriev I.V."/>
            <person name="Debuchy R."/>
            <person name="Gladieux P."/>
            <person name="Thoren M.H."/>
            <person name="Johannesson H."/>
        </authorList>
    </citation>
    <scope>NUCLEOTIDE SEQUENCE</scope>
    <source>
        <strain evidence="4">PSN309</strain>
    </source>
</reference>
<sequence length="188" mass="21224">MAPTTLPPITSLPSLSENEIFGVLDLLFEPTSELRSLALPLIRSSSYFSYPDLISAIRTKLLEIVEQGTETPKLHEILGSHPRLGQPKQKSAEEEELSEQSKQEQKQLREGDQKEAERLAELNELYEQKFPGLRYVVFVNGRGRGEIMENMEGRIARGDLREEEREGVRAMCDIANDRAKKLLAASTN</sequence>
<dbReference type="EMBL" id="MU864417">
    <property type="protein sequence ID" value="KAK4186692.1"/>
    <property type="molecule type" value="Genomic_DNA"/>
</dbReference>
<evidence type="ECO:0000313" key="5">
    <source>
        <dbReference type="Proteomes" id="UP001302126"/>
    </source>
</evidence>
<gene>
    <name evidence="4" type="ORF">QBC35DRAFT_256135</name>
</gene>
<evidence type="ECO:0000256" key="2">
    <source>
        <dbReference type="SAM" id="MobiDB-lite"/>
    </source>
</evidence>
<dbReference type="SUPFAM" id="SSF158694">
    <property type="entry name" value="UraD-Like"/>
    <property type="match status" value="1"/>
</dbReference>
<evidence type="ECO:0000259" key="3">
    <source>
        <dbReference type="Pfam" id="PF09349"/>
    </source>
</evidence>